<proteinExistence type="predicted"/>
<evidence type="ECO:0000313" key="2">
    <source>
        <dbReference type="EMBL" id="MFC5466088.1"/>
    </source>
</evidence>
<evidence type="ECO:0008006" key="4">
    <source>
        <dbReference type="Google" id="ProtNLM"/>
    </source>
</evidence>
<comment type="caution">
    <text evidence="2">The sequence shown here is derived from an EMBL/GenBank/DDBJ whole genome shotgun (WGS) entry which is preliminary data.</text>
</comment>
<organism evidence="2 3">
    <name type="scientific">Lederbergia graminis</name>
    <dbReference type="NCBI Taxonomy" id="735518"/>
    <lineage>
        <taxon>Bacteria</taxon>
        <taxon>Bacillati</taxon>
        <taxon>Bacillota</taxon>
        <taxon>Bacilli</taxon>
        <taxon>Bacillales</taxon>
        <taxon>Bacillaceae</taxon>
        <taxon>Lederbergia</taxon>
    </lineage>
</organism>
<reference evidence="3" key="1">
    <citation type="journal article" date="2019" name="Int. J. Syst. Evol. Microbiol.">
        <title>The Global Catalogue of Microorganisms (GCM) 10K type strain sequencing project: providing services to taxonomists for standard genome sequencing and annotation.</title>
        <authorList>
            <consortium name="The Broad Institute Genomics Platform"/>
            <consortium name="The Broad Institute Genome Sequencing Center for Infectious Disease"/>
            <person name="Wu L."/>
            <person name="Ma J."/>
        </authorList>
    </citation>
    <scope>NUCLEOTIDE SEQUENCE [LARGE SCALE GENOMIC DNA]</scope>
    <source>
        <strain evidence="3">CGMCC 1.12237</strain>
    </source>
</reference>
<keyword evidence="1" id="KW-0472">Membrane</keyword>
<protein>
    <recommendedName>
        <fullName evidence="4">Photosystem I assembly protein Ycf4</fullName>
    </recommendedName>
</protein>
<keyword evidence="1" id="KW-1133">Transmembrane helix</keyword>
<keyword evidence="1" id="KW-0812">Transmembrane</keyword>
<accession>A0ABW0LNA9</accession>
<dbReference type="Proteomes" id="UP001596147">
    <property type="component" value="Unassembled WGS sequence"/>
</dbReference>
<feature type="transmembrane region" description="Helical" evidence="1">
    <location>
        <begin position="9"/>
        <end position="27"/>
    </location>
</feature>
<sequence length="133" mass="16095">MEIKIVDRPLWKGIAIFWFACAAYEIWSRYTHFYYTGFPYSAISFIVLGISFLNRKNQTYVTLRDEILIIHLRLFHRKKKIRVEEIMAVEVLGKDIILHLYNGRTYNLKNEWIEHTDFYNLRKELEAQSVIFK</sequence>
<feature type="transmembrane region" description="Helical" evidence="1">
    <location>
        <begin position="33"/>
        <end position="54"/>
    </location>
</feature>
<dbReference type="RefSeq" id="WP_382353540.1">
    <property type="nucleotide sequence ID" value="NZ_JBHSMC010000020.1"/>
</dbReference>
<name>A0ABW0LNA9_9BACI</name>
<dbReference type="EMBL" id="JBHSMC010000020">
    <property type="protein sequence ID" value="MFC5466088.1"/>
    <property type="molecule type" value="Genomic_DNA"/>
</dbReference>
<evidence type="ECO:0000256" key="1">
    <source>
        <dbReference type="SAM" id="Phobius"/>
    </source>
</evidence>
<evidence type="ECO:0000313" key="3">
    <source>
        <dbReference type="Proteomes" id="UP001596147"/>
    </source>
</evidence>
<gene>
    <name evidence="2" type="ORF">ACFPM4_15245</name>
</gene>
<keyword evidence="3" id="KW-1185">Reference proteome</keyword>